<dbReference type="OrthoDB" id="9801228at2"/>
<dbReference type="GO" id="GO:0016226">
    <property type="term" value="P:iron-sulfur cluster assembly"/>
    <property type="evidence" value="ECO:0007669"/>
    <property type="project" value="InterPro"/>
</dbReference>
<gene>
    <name evidence="2" type="ORF">SAMN02746019_00007820</name>
</gene>
<evidence type="ECO:0000313" key="2">
    <source>
        <dbReference type="EMBL" id="SNB64136.1"/>
    </source>
</evidence>
<dbReference type="AlphaFoldDB" id="A0A212QWP8"/>
<dbReference type="EMBL" id="FYEK01000027">
    <property type="protein sequence ID" value="SNB64136.1"/>
    <property type="molecule type" value="Genomic_DNA"/>
</dbReference>
<feature type="domain" description="Core" evidence="1">
    <location>
        <begin position="18"/>
        <end position="118"/>
    </location>
</feature>
<dbReference type="Proteomes" id="UP000197025">
    <property type="component" value="Unassembled WGS sequence"/>
</dbReference>
<dbReference type="PANTHER" id="PTHR43011:SF1">
    <property type="entry name" value="IRON-SULFUR CLUSTER ASSEMBLY 2 HOMOLOG, MITOCHONDRIAL"/>
    <property type="match status" value="1"/>
</dbReference>
<dbReference type="InterPro" id="IPR000361">
    <property type="entry name" value="ATAP_core_dom"/>
</dbReference>
<dbReference type="SUPFAM" id="SSF89360">
    <property type="entry name" value="HesB-like domain"/>
    <property type="match status" value="1"/>
</dbReference>
<evidence type="ECO:0000259" key="1">
    <source>
        <dbReference type="Pfam" id="PF01521"/>
    </source>
</evidence>
<dbReference type="NCBIfam" id="TIGR00049">
    <property type="entry name" value="iron-sulfur cluster assembly accessory protein"/>
    <property type="match status" value="1"/>
</dbReference>
<reference evidence="3" key="1">
    <citation type="submission" date="2017-06" db="EMBL/GenBank/DDBJ databases">
        <authorList>
            <person name="Varghese N."/>
            <person name="Submissions S."/>
        </authorList>
    </citation>
    <scope>NUCLEOTIDE SEQUENCE [LARGE SCALE GENOMIC DNA]</scope>
    <source>
        <strain evidence="3">JAD2</strain>
    </source>
</reference>
<dbReference type="PANTHER" id="PTHR43011">
    <property type="entry name" value="IRON-SULFUR CLUSTER ASSEMBLY 2 HOMOLOG, MITOCHONDRIAL"/>
    <property type="match status" value="1"/>
</dbReference>
<dbReference type="GO" id="GO:0051537">
    <property type="term" value="F:2 iron, 2 sulfur cluster binding"/>
    <property type="evidence" value="ECO:0007669"/>
    <property type="project" value="TreeGrafter"/>
</dbReference>
<sequence>MVEPARRDEELTVQVPVVRLTEAAARRLRALIREKNIPARYLRVFVAGGGCCGLQYGMGFEDQPAETDHQLESQGISLLVDPISASYLWGSTIDYVEDPAGGFFQIHNPNVLPSCGCDHSSGSSCGCGSH</sequence>
<proteinExistence type="predicted"/>
<protein>
    <submittedName>
        <fullName evidence="2">Iron-sulfur cluster assembly protein</fullName>
    </submittedName>
</protein>
<dbReference type="GO" id="GO:0005506">
    <property type="term" value="F:iron ion binding"/>
    <property type="evidence" value="ECO:0007669"/>
    <property type="project" value="TreeGrafter"/>
</dbReference>
<name>A0A212QWP8_9CHLR</name>
<dbReference type="InParanoid" id="A0A212QWP8"/>
<dbReference type="Gene3D" id="2.60.300.12">
    <property type="entry name" value="HesB-like domain"/>
    <property type="match status" value="1"/>
</dbReference>
<dbReference type="RefSeq" id="WP_088571034.1">
    <property type="nucleotide sequence ID" value="NZ_FYEK01000027.1"/>
</dbReference>
<dbReference type="Pfam" id="PF01521">
    <property type="entry name" value="Fe-S_biosyn"/>
    <property type="match status" value="1"/>
</dbReference>
<dbReference type="FunCoup" id="A0A212QWP8">
    <property type="interactions" value="325"/>
</dbReference>
<keyword evidence="3" id="KW-1185">Reference proteome</keyword>
<dbReference type="InterPro" id="IPR016092">
    <property type="entry name" value="ATAP"/>
</dbReference>
<organism evidence="2 3">
    <name type="scientific">Thermoflexus hugenholtzii JAD2</name>
    <dbReference type="NCBI Taxonomy" id="877466"/>
    <lineage>
        <taxon>Bacteria</taxon>
        <taxon>Bacillati</taxon>
        <taxon>Chloroflexota</taxon>
        <taxon>Thermoflexia</taxon>
        <taxon>Thermoflexales</taxon>
        <taxon>Thermoflexaceae</taxon>
        <taxon>Thermoflexus</taxon>
    </lineage>
</organism>
<dbReference type="InterPro" id="IPR035903">
    <property type="entry name" value="HesB-like_dom_sf"/>
</dbReference>
<evidence type="ECO:0000313" key="3">
    <source>
        <dbReference type="Proteomes" id="UP000197025"/>
    </source>
</evidence>
<accession>A0A212QWP8</accession>
<dbReference type="GO" id="GO:0051539">
    <property type="term" value="F:4 iron, 4 sulfur cluster binding"/>
    <property type="evidence" value="ECO:0007669"/>
    <property type="project" value="TreeGrafter"/>
</dbReference>